<accession>A0ABP0KMH4</accession>
<keyword evidence="5" id="KW-1185">Reference proteome</keyword>
<dbReference type="Pfam" id="PF01412">
    <property type="entry name" value="ArfGap"/>
    <property type="match status" value="1"/>
</dbReference>
<feature type="compositionally biased region" description="Basic and acidic residues" evidence="2">
    <location>
        <begin position="146"/>
        <end position="191"/>
    </location>
</feature>
<organism evidence="4 5">
    <name type="scientific">Durusdinium trenchii</name>
    <dbReference type="NCBI Taxonomy" id="1381693"/>
    <lineage>
        <taxon>Eukaryota</taxon>
        <taxon>Sar</taxon>
        <taxon>Alveolata</taxon>
        <taxon>Dinophyceae</taxon>
        <taxon>Suessiales</taxon>
        <taxon>Symbiodiniaceae</taxon>
        <taxon>Durusdinium</taxon>
    </lineage>
</organism>
<dbReference type="PRINTS" id="PR00405">
    <property type="entry name" value="REVINTRACTNG"/>
</dbReference>
<dbReference type="PANTHER" id="PTHR45705">
    <property type="entry name" value="FI20236P1"/>
    <property type="match status" value="1"/>
</dbReference>
<dbReference type="Proteomes" id="UP001642464">
    <property type="component" value="Unassembled WGS sequence"/>
</dbReference>
<feature type="region of interest" description="Disordered" evidence="2">
    <location>
        <begin position="146"/>
        <end position="267"/>
    </location>
</feature>
<evidence type="ECO:0000256" key="2">
    <source>
        <dbReference type="SAM" id="MobiDB-lite"/>
    </source>
</evidence>
<dbReference type="InterPro" id="IPR037278">
    <property type="entry name" value="ARFGAP/RecO"/>
</dbReference>
<gene>
    <name evidence="4" type="ORF">SCF082_LOCUS18133</name>
</gene>
<dbReference type="InterPro" id="IPR038508">
    <property type="entry name" value="ArfGAP_dom_sf"/>
</dbReference>
<sequence length="267" mass="30329">MSKKVKLGAPEEIFDLPGNKECADCTAYGPNWASWNLGILICETCAGMHRNLGTHISKVKSTTMDKWNEEQAVPCRNIGNFMSNSFYEYNLPPKTKYVTSVKSSGGDKIDTGEARKLERWIRAKYEAKKYSQPGVDPPHVRLARGESLREAPKEEKPVEEKSASKKDKEKKEKTDKGDKSPSKKDGKEKKEKVSKKEKKDLDREVTPAPAVKEVKRSRKEKKEKKSQELESSFAELETWAMTSSKEKKSRKKKKKDEAGERHTSDMA</sequence>
<evidence type="ECO:0000313" key="5">
    <source>
        <dbReference type="Proteomes" id="UP001642464"/>
    </source>
</evidence>
<reference evidence="4 5" key="1">
    <citation type="submission" date="2024-02" db="EMBL/GenBank/DDBJ databases">
        <authorList>
            <person name="Chen Y."/>
            <person name="Shah S."/>
            <person name="Dougan E. K."/>
            <person name="Thang M."/>
            <person name="Chan C."/>
        </authorList>
    </citation>
    <scope>NUCLEOTIDE SEQUENCE [LARGE SCALE GENOMIC DNA]</scope>
</reference>
<dbReference type="InterPro" id="IPR001164">
    <property type="entry name" value="ArfGAP_dom"/>
</dbReference>
<dbReference type="CDD" id="cd08204">
    <property type="entry name" value="ArfGap"/>
    <property type="match status" value="1"/>
</dbReference>
<dbReference type="SUPFAM" id="SSF57863">
    <property type="entry name" value="ArfGap/RecO-like zinc finger"/>
    <property type="match status" value="1"/>
</dbReference>
<dbReference type="InterPro" id="IPR051718">
    <property type="entry name" value="ARF_GTPase-activating"/>
</dbReference>
<keyword evidence="1" id="KW-0862">Zinc</keyword>
<protein>
    <submittedName>
        <fullName evidence="4">ADP-ribosylation factor GTPase-activating protein AGD5 (ARF GAP AGD5) (Protein ARF-GAP DOMAIN 5) (AtAGD5) (Protein MODIFIED TRANSPORT TO THE VACUOLE 4) (Protein NEVERSHED) (Protein ZIGA3)</fullName>
    </submittedName>
</protein>
<keyword evidence="1" id="KW-0479">Metal-binding</keyword>
<dbReference type="Gene3D" id="1.10.220.150">
    <property type="entry name" value="Arf GTPase activating protein"/>
    <property type="match status" value="1"/>
</dbReference>
<dbReference type="PANTHER" id="PTHR45705:SF1">
    <property type="entry name" value="FI20236P1"/>
    <property type="match status" value="1"/>
</dbReference>
<proteinExistence type="predicted"/>
<evidence type="ECO:0000256" key="1">
    <source>
        <dbReference type="PROSITE-ProRule" id="PRU00288"/>
    </source>
</evidence>
<feature type="compositionally biased region" description="Basic and acidic residues" evidence="2">
    <location>
        <begin position="255"/>
        <end position="267"/>
    </location>
</feature>
<keyword evidence="1" id="KW-0863">Zinc-finger</keyword>
<evidence type="ECO:0000259" key="3">
    <source>
        <dbReference type="PROSITE" id="PS50115"/>
    </source>
</evidence>
<feature type="domain" description="Arf-GAP" evidence="3">
    <location>
        <begin position="7"/>
        <end position="130"/>
    </location>
</feature>
<dbReference type="SMART" id="SM00105">
    <property type="entry name" value="ArfGap"/>
    <property type="match status" value="1"/>
</dbReference>
<name>A0ABP0KMH4_9DINO</name>
<dbReference type="PROSITE" id="PS50115">
    <property type="entry name" value="ARFGAP"/>
    <property type="match status" value="1"/>
</dbReference>
<comment type="caution">
    <text evidence="4">The sequence shown here is derived from an EMBL/GenBank/DDBJ whole genome shotgun (WGS) entry which is preliminary data.</text>
</comment>
<evidence type="ECO:0000313" key="4">
    <source>
        <dbReference type="EMBL" id="CAK9027893.1"/>
    </source>
</evidence>
<dbReference type="EMBL" id="CAXAMM010012091">
    <property type="protein sequence ID" value="CAK9027893.1"/>
    <property type="molecule type" value="Genomic_DNA"/>
</dbReference>